<evidence type="ECO:0000259" key="14">
    <source>
        <dbReference type="Pfam" id="PF04057"/>
    </source>
</evidence>
<dbReference type="InterPro" id="IPR004591">
    <property type="entry name" value="Rfa1"/>
</dbReference>
<sequence>MDTYKLSEGTLRTIMQGGQVDCPIMQVLGSKKIATISSNKERYRIVLSDGLYHISFAMFTTQINEKMESGELPMFSVIKIKRYITSVINNAGRSDKRVLVILDLEVIASGDKVNKKIGAPEALPEDDLAGTGTKTSPSKPNTSNTTSNSTLYKPTTSNGNANQVTLNQSLQDQLTHPISSLTPYQNKWIIKARVSNKSNIRTWSNSRGEGKLFSMDLVDESGEIRATAFRDLVDKFYDYIEIDKVYYFSKCQLKPANKQFTSLKNDYEMTLTNDSIIQLCEDDVESIPQTQYNFSTIDKLAQMEVGSLVDVIGVCKTASDLLTFQARSTGRELKKKELTLVDHTDNAISVTLWGQDAENFDGSSNPIIAIKGAKIGEFGGGKNLGTTMNGIFKVNPDIPEAHRLRGWYDNSGMHKEMKNLSARMGGNFDTPWMGFKEVREQNLGHSERGDYFQVCATILLLRSENLFYKACPVEECNKKVVDMENGMFRCEKCCREYPNFKYRLLGSVNVGDFSGNQWLSMFSGEVEKVLGMTAAEVGKAYEEDKSALAEIANNANFKRFVFKCRAKYEMYNDENRLKTVAVKVDPVSHKEYNKYLISRINQLMGN</sequence>
<dbReference type="Proteomes" id="UP001458880">
    <property type="component" value="Unassembled WGS sequence"/>
</dbReference>
<dbReference type="FunFam" id="2.40.50.140:FF:000117">
    <property type="entry name" value="Replication protein A subunit"/>
    <property type="match status" value="1"/>
</dbReference>
<evidence type="ECO:0000256" key="12">
    <source>
        <dbReference type="SAM" id="MobiDB-lite"/>
    </source>
</evidence>
<dbReference type="CDD" id="cd04474">
    <property type="entry name" value="RPA1_DBD_A"/>
    <property type="match status" value="1"/>
</dbReference>
<evidence type="ECO:0000256" key="8">
    <source>
        <dbReference type="ARBA" id="ARBA00023242"/>
    </source>
</evidence>
<feature type="domain" description="Replication factor A C-terminal" evidence="15">
    <location>
        <begin position="451"/>
        <end position="596"/>
    </location>
</feature>
<dbReference type="GO" id="GO:0006310">
    <property type="term" value="P:DNA recombination"/>
    <property type="evidence" value="ECO:0007669"/>
    <property type="project" value="InterPro"/>
</dbReference>
<dbReference type="Pfam" id="PF04057">
    <property type="entry name" value="Rep-A_N"/>
    <property type="match status" value="1"/>
</dbReference>
<keyword evidence="7 11" id="KW-0238">DNA-binding</keyword>
<dbReference type="Pfam" id="PF08646">
    <property type="entry name" value="Rep_fac-A_C"/>
    <property type="match status" value="1"/>
</dbReference>
<dbReference type="GO" id="GO:0006260">
    <property type="term" value="P:DNA replication"/>
    <property type="evidence" value="ECO:0007669"/>
    <property type="project" value="UniProtKB-KW"/>
</dbReference>
<proteinExistence type="inferred from homology"/>
<comment type="subunit">
    <text evidence="10 11">Component of the heterotrimeric canonical replication protein A complex (RPA).</text>
</comment>
<protein>
    <recommendedName>
        <fullName evidence="11">Replication protein A subunit</fullName>
    </recommendedName>
</protein>
<comment type="caution">
    <text evidence="17">The sequence shown here is derived from an EMBL/GenBank/DDBJ whole genome shotgun (WGS) entry which is preliminary data.</text>
</comment>
<organism evidence="17 18">
    <name type="scientific">Popillia japonica</name>
    <name type="common">Japanese beetle</name>
    <dbReference type="NCBI Taxonomy" id="7064"/>
    <lineage>
        <taxon>Eukaryota</taxon>
        <taxon>Metazoa</taxon>
        <taxon>Ecdysozoa</taxon>
        <taxon>Arthropoda</taxon>
        <taxon>Hexapoda</taxon>
        <taxon>Insecta</taxon>
        <taxon>Pterygota</taxon>
        <taxon>Neoptera</taxon>
        <taxon>Endopterygota</taxon>
        <taxon>Coleoptera</taxon>
        <taxon>Polyphaga</taxon>
        <taxon>Scarabaeiformia</taxon>
        <taxon>Scarabaeidae</taxon>
        <taxon>Rutelinae</taxon>
        <taxon>Popillia</taxon>
    </lineage>
</organism>
<evidence type="ECO:0000256" key="10">
    <source>
        <dbReference type="ARBA" id="ARBA00062035"/>
    </source>
</evidence>
<dbReference type="FunFam" id="2.40.50.140:FF:000064">
    <property type="entry name" value="Replication protein A subunit"/>
    <property type="match status" value="1"/>
</dbReference>
<dbReference type="InterPro" id="IPR012340">
    <property type="entry name" value="NA-bd_OB-fold"/>
</dbReference>
<dbReference type="CDD" id="cd04477">
    <property type="entry name" value="RPA1N"/>
    <property type="match status" value="1"/>
</dbReference>
<dbReference type="InterPro" id="IPR007199">
    <property type="entry name" value="Rep_factor-A_N"/>
</dbReference>
<evidence type="ECO:0000259" key="13">
    <source>
        <dbReference type="Pfam" id="PF01336"/>
    </source>
</evidence>
<evidence type="ECO:0000256" key="3">
    <source>
        <dbReference type="ARBA" id="ARBA00022705"/>
    </source>
</evidence>
<dbReference type="CDD" id="cd04475">
    <property type="entry name" value="RPA1_DBD_B"/>
    <property type="match status" value="1"/>
</dbReference>
<keyword evidence="6 11" id="KW-0862">Zinc</keyword>
<evidence type="ECO:0000256" key="6">
    <source>
        <dbReference type="ARBA" id="ARBA00022833"/>
    </source>
</evidence>
<keyword evidence="5 11" id="KW-0863">Zinc-finger</keyword>
<name>A0AAW1KK41_POPJA</name>
<feature type="domain" description="Replication protein A OB" evidence="16">
    <location>
        <begin position="297"/>
        <end position="395"/>
    </location>
</feature>
<accession>A0AAW1KK41</accession>
<dbReference type="GO" id="GO:0006281">
    <property type="term" value="P:DNA repair"/>
    <property type="evidence" value="ECO:0007669"/>
    <property type="project" value="InterPro"/>
</dbReference>
<feature type="domain" description="Replication factor-A protein 1 N-terminal" evidence="14">
    <location>
        <begin position="6"/>
        <end position="108"/>
    </location>
</feature>
<keyword evidence="8 11" id="KW-0539">Nucleus</keyword>
<comment type="function">
    <text evidence="9 11">As part of the heterotrimeric replication protein A complex (RPA/RP-A), binds and stabilizes single-stranded DNA intermediates, that form during DNA replication or upon DNA stress. It prevents their reannealing and in parallel, recruits and activates different proteins and complexes involved in DNA metabolism. Thereby, it plays an essential role both in DNA replication and the cellular response to DNA damage.</text>
</comment>
<feature type="compositionally biased region" description="Low complexity" evidence="12">
    <location>
        <begin position="133"/>
        <end position="150"/>
    </location>
</feature>
<dbReference type="PANTHER" id="PTHR47165:SF4">
    <property type="entry name" value="OS03G0429900 PROTEIN"/>
    <property type="match status" value="1"/>
</dbReference>
<dbReference type="InterPro" id="IPR013955">
    <property type="entry name" value="Rep_factor-A_C"/>
</dbReference>
<evidence type="ECO:0000256" key="2">
    <source>
        <dbReference type="ARBA" id="ARBA00005690"/>
    </source>
</evidence>
<dbReference type="InterPro" id="IPR004365">
    <property type="entry name" value="NA-bd_OB_tRNA"/>
</dbReference>
<dbReference type="GO" id="GO:0005634">
    <property type="term" value="C:nucleus"/>
    <property type="evidence" value="ECO:0007669"/>
    <property type="project" value="UniProtKB-SubCell"/>
</dbReference>
<dbReference type="Pfam" id="PF01336">
    <property type="entry name" value="tRNA_anti-codon"/>
    <property type="match status" value="1"/>
</dbReference>
<evidence type="ECO:0000256" key="11">
    <source>
        <dbReference type="RuleBase" id="RU364130"/>
    </source>
</evidence>
<evidence type="ECO:0000256" key="4">
    <source>
        <dbReference type="ARBA" id="ARBA00022723"/>
    </source>
</evidence>
<evidence type="ECO:0000313" key="17">
    <source>
        <dbReference type="EMBL" id="KAK9719669.1"/>
    </source>
</evidence>
<dbReference type="EMBL" id="JASPKY010000217">
    <property type="protein sequence ID" value="KAK9719669.1"/>
    <property type="molecule type" value="Genomic_DNA"/>
</dbReference>
<dbReference type="Pfam" id="PF16900">
    <property type="entry name" value="REPA_OB_2"/>
    <property type="match status" value="1"/>
</dbReference>
<comment type="similarity">
    <text evidence="2 11">Belongs to the replication factor A protein 1 family.</text>
</comment>
<gene>
    <name evidence="17" type="ORF">QE152_g22521</name>
</gene>
<evidence type="ECO:0000256" key="1">
    <source>
        <dbReference type="ARBA" id="ARBA00004123"/>
    </source>
</evidence>
<reference evidence="17 18" key="1">
    <citation type="journal article" date="2024" name="BMC Genomics">
        <title>De novo assembly and annotation of Popillia japonica's genome with initial clues to its potential as an invasive pest.</title>
        <authorList>
            <person name="Cucini C."/>
            <person name="Boschi S."/>
            <person name="Funari R."/>
            <person name="Cardaioli E."/>
            <person name="Iannotti N."/>
            <person name="Marturano G."/>
            <person name="Paoli F."/>
            <person name="Bruttini M."/>
            <person name="Carapelli A."/>
            <person name="Frati F."/>
            <person name="Nardi F."/>
        </authorList>
    </citation>
    <scope>NUCLEOTIDE SEQUENCE [LARGE SCALE GENOMIC DNA]</scope>
    <source>
        <strain evidence="17">DMR45628</strain>
    </source>
</reference>
<dbReference type="AlphaFoldDB" id="A0AAW1KK41"/>
<evidence type="ECO:0000256" key="5">
    <source>
        <dbReference type="ARBA" id="ARBA00022771"/>
    </source>
</evidence>
<dbReference type="CDD" id="cd04476">
    <property type="entry name" value="RPA1_DBD_C"/>
    <property type="match status" value="1"/>
</dbReference>
<comment type="subcellular location">
    <subcellularLocation>
        <location evidence="1 11">Nucleus</location>
    </subcellularLocation>
</comment>
<dbReference type="GO" id="GO:0003677">
    <property type="term" value="F:DNA binding"/>
    <property type="evidence" value="ECO:0007669"/>
    <property type="project" value="UniProtKB-KW"/>
</dbReference>
<dbReference type="Gene3D" id="2.40.50.140">
    <property type="entry name" value="Nucleic acid-binding proteins"/>
    <property type="match status" value="4"/>
</dbReference>
<evidence type="ECO:0000313" key="18">
    <source>
        <dbReference type="Proteomes" id="UP001458880"/>
    </source>
</evidence>
<dbReference type="GO" id="GO:0008270">
    <property type="term" value="F:zinc ion binding"/>
    <property type="evidence" value="ECO:0007669"/>
    <property type="project" value="UniProtKB-KW"/>
</dbReference>
<feature type="compositionally biased region" description="Polar residues" evidence="12">
    <location>
        <begin position="151"/>
        <end position="162"/>
    </location>
</feature>
<dbReference type="PANTHER" id="PTHR47165">
    <property type="entry name" value="OS03G0429900 PROTEIN"/>
    <property type="match status" value="1"/>
</dbReference>
<evidence type="ECO:0000259" key="16">
    <source>
        <dbReference type="Pfam" id="PF16900"/>
    </source>
</evidence>
<feature type="region of interest" description="Disordered" evidence="12">
    <location>
        <begin position="118"/>
        <end position="162"/>
    </location>
</feature>
<dbReference type="FunFam" id="2.40.50.140:FF:000090">
    <property type="entry name" value="Replication protein A subunit"/>
    <property type="match status" value="1"/>
</dbReference>
<evidence type="ECO:0000259" key="15">
    <source>
        <dbReference type="Pfam" id="PF08646"/>
    </source>
</evidence>
<keyword evidence="18" id="KW-1185">Reference proteome</keyword>
<dbReference type="InterPro" id="IPR047192">
    <property type="entry name" value="Euk_RPA1_DBD_C"/>
</dbReference>
<evidence type="ECO:0000256" key="9">
    <source>
        <dbReference type="ARBA" id="ARBA00058595"/>
    </source>
</evidence>
<dbReference type="NCBIfam" id="TIGR00617">
    <property type="entry name" value="rpa1"/>
    <property type="match status" value="1"/>
</dbReference>
<keyword evidence="4 11" id="KW-0479">Metal-binding</keyword>
<dbReference type="SUPFAM" id="SSF50249">
    <property type="entry name" value="Nucleic acid-binding proteins"/>
    <property type="match status" value="4"/>
</dbReference>
<dbReference type="InterPro" id="IPR031657">
    <property type="entry name" value="REPA_OB_2"/>
</dbReference>
<keyword evidence="3 11" id="KW-0235">DNA replication</keyword>
<evidence type="ECO:0000256" key="7">
    <source>
        <dbReference type="ARBA" id="ARBA00023125"/>
    </source>
</evidence>
<feature type="domain" description="OB" evidence="13">
    <location>
        <begin position="189"/>
        <end position="271"/>
    </location>
</feature>
<dbReference type="FunFam" id="2.40.50.140:FF:000041">
    <property type="entry name" value="Replication protein A subunit"/>
    <property type="match status" value="1"/>
</dbReference>